<keyword evidence="2" id="KW-0732">Signal</keyword>
<dbReference type="PANTHER" id="PTHR43283">
    <property type="entry name" value="BETA-LACTAMASE-RELATED"/>
    <property type="match status" value="1"/>
</dbReference>
<dbReference type="Proteomes" id="UP000076586">
    <property type="component" value="Unassembled WGS sequence"/>
</dbReference>
<dbReference type="GO" id="GO:0016787">
    <property type="term" value="F:hydrolase activity"/>
    <property type="evidence" value="ECO:0007669"/>
    <property type="project" value="UniProtKB-KW"/>
</dbReference>
<keyword evidence="1" id="KW-0378">Hydrolase</keyword>
<organism evidence="4 5">
    <name type="scientific">Paludibacter jiangxiensis</name>
    <dbReference type="NCBI Taxonomy" id="681398"/>
    <lineage>
        <taxon>Bacteria</taxon>
        <taxon>Pseudomonadati</taxon>
        <taxon>Bacteroidota</taxon>
        <taxon>Bacteroidia</taxon>
        <taxon>Bacteroidales</taxon>
        <taxon>Paludibacteraceae</taxon>
        <taxon>Paludibacter</taxon>
    </lineage>
</organism>
<dbReference type="PANTHER" id="PTHR43283:SF11">
    <property type="entry name" value="BETA-LACTAMASE-RELATED DOMAIN-CONTAINING PROTEIN"/>
    <property type="match status" value="1"/>
</dbReference>
<feature type="domain" description="Beta-lactamase-related" evidence="3">
    <location>
        <begin position="216"/>
        <end position="592"/>
    </location>
</feature>
<reference evidence="5" key="2">
    <citation type="journal article" date="2017" name="Genome Announc.">
        <title>Draft genome sequence of Paludibacter jiangxiensis NM7(T), a propionate-producing fermentative bacterium.</title>
        <authorList>
            <person name="Qiu Y.-L."/>
            <person name="Tourlousse D.M."/>
            <person name="Matsuura N."/>
            <person name="Ohashi A."/>
            <person name="Sekiguchi Y."/>
        </authorList>
    </citation>
    <scope>NUCLEOTIDE SEQUENCE [LARGE SCALE GENOMIC DNA]</scope>
    <source>
        <strain evidence="5">NM7</strain>
    </source>
</reference>
<proteinExistence type="predicted"/>
<evidence type="ECO:0000313" key="4">
    <source>
        <dbReference type="EMBL" id="GAT61807.1"/>
    </source>
</evidence>
<sequence length="616" mass="68069">MKKAGLMLFSFLTVCLVWATQPSLSQLQLAERNVVLLQDKAHLLPLQGLDTLRIACVSVGAPAENEFSAMLGKYMTVKSLAVNQVNVDSVANCLPQYNLTVVAVFGNQLSEKELAFIAAQNKKRDGEIVCSFANPSQWLSTVGKGTALVYAPDAEVASQQMAAQLIFGGIAAQGKLTAKLGSFKKGTGQATQAIRFKYTLPEDAGIDGKKLTTKIDSLVNDAIAQQTFPGCVVLVAKDRKVVFTKAYGYHTYLKAEGENYKRDVLNRKTEVDDLFDLASVTKVTAGCPSYLKLVDEGKINLDEKFSTYFPVLKGSNKENITVKEFLCHVGGLQAYSPFYKWAVNTDGSLNSNFVRSVPSEEFPIRISAALYARKDIGDSIYKAIAKSPLLSSYPKHKYVYSDWPFVMTPPVVEGIEHKPFEEFLQSTFYRSLGASEMMFNPWRTIPLSRIVPTELDNFFRQTQLLGYVHDEASGIMGGHSANAGLFANANDMAKLYQMYLQKGTYGGKRYFSEKTFDTFNSCPFEGEGVRRGICFDKPDMKDGKVVGHSYCSSLASPEAFGHSGYTGTVVWVDPTCNLVYVFLSNRVYPTRNNDKIVTTKIRAKVQTAIYESIISK</sequence>
<dbReference type="STRING" id="681398.PJIAN_1392"/>
<comment type="caution">
    <text evidence="4">The sequence shown here is derived from an EMBL/GenBank/DDBJ whole genome shotgun (WGS) entry which is preliminary data.</text>
</comment>
<name>A0A161LD80_9BACT</name>
<dbReference type="EMBL" id="BDCR01000001">
    <property type="protein sequence ID" value="GAT61807.1"/>
    <property type="molecule type" value="Genomic_DNA"/>
</dbReference>
<dbReference type="OrthoDB" id="9805821at2"/>
<evidence type="ECO:0000256" key="2">
    <source>
        <dbReference type="SAM" id="SignalP"/>
    </source>
</evidence>
<dbReference type="InterPro" id="IPR012338">
    <property type="entry name" value="Beta-lactam/transpept-like"/>
</dbReference>
<dbReference type="SUPFAM" id="SSF56601">
    <property type="entry name" value="beta-lactamase/transpeptidase-like"/>
    <property type="match status" value="1"/>
</dbReference>
<dbReference type="RefSeq" id="WP_068701496.1">
    <property type="nucleotide sequence ID" value="NZ_BDCR01000001.1"/>
</dbReference>
<protein>
    <submittedName>
        <fullName evidence="4">CubicO group peptidase, beta-lactamase class C family</fullName>
    </submittedName>
</protein>
<evidence type="ECO:0000259" key="3">
    <source>
        <dbReference type="Pfam" id="PF00144"/>
    </source>
</evidence>
<dbReference type="InterPro" id="IPR001466">
    <property type="entry name" value="Beta-lactam-related"/>
</dbReference>
<feature type="chain" id="PRO_5007823998" evidence="2">
    <location>
        <begin position="20"/>
        <end position="616"/>
    </location>
</feature>
<reference evidence="5" key="1">
    <citation type="submission" date="2016-04" db="EMBL/GenBank/DDBJ databases">
        <title>Draft genome sequence of Paludibacter jiangxiensis strain NM7.</title>
        <authorList>
            <person name="Qiu Y."/>
            <person name="Matsuura N."/>
            <person name="Ohashi A."/>
            <person name="Tourlousse M.D."/>
            <person name="Sekiguchi Y."/>
        </authorList>
    </citation>
    <scope>NUCLEOTIDE SEQUENCE [LARGE SCALE GENOMIC DNA]</scope>
    <source>
        <strain evidence="5">NM7</strain>
    </source>
</reference>
<gene>
    <name evidence="4" type="ORF">PJIAN_1392</name>
</gene>
<feature type="signal peptide" evidence="2">
    <location>
        <begin position="1"/>
        <end position="19"/>
    </location>
</feature>
<dbReference type="AlphaFoldDB" id="A0A161LD80"/>
<keyword evidence="5" id="KW-1185">Reference proteome</keyword>
<dbReference type="Pfam" id="PF00144">
    <property type="entry name" value="Beta-lactamase"/>
    <property type="match status" value="1"/>
</dbReference>
<evidence type="ECO:0000313" key="5">
    <source>
        <dbReference type="Proteomes" id="UP000076586"/>
    </source>
</evidence>
<evidence type="ECO:0000256" key="1">
    <source>
        <dbReference type="ARBA" id="ARBA00022801"/>
    </source>
</evidence>
<accession>A0A161LD80</accession>
<dbReference type="InterPro" id="IPR050789">
    <property type="entry name" value="Diverse_Enzym_Activities"/>
</dbReference>
<dbReference type="Gene3D" id="3.40.710.10">
    <property type="entry name" value="DD-peptidase/beta-lactamase superfamily"/>
    <property type="match status" value="1"/>
</dbReference>